<evidence type="ECO:0000256" key="1">
    <source>
        <dbReference type="ARBA" id="ARBA00022691"/>
    </source>
</evidence>
<name>A0A8J5MTY6_HOMAM</name>
<evidence type="ECO:0000313" key="5">
    <source>
        <dbReference type="Proteomes" id="UP000747542"/>
    </source>
</evidence>
<keyword evidence="1" id="KW-0949">S-adenosyl-L-methionine</keyword>
<proteinExistence type="inferred from homology"/>
<dbReference type="Gene3D" id="2.40.30.70">
    <property type="entry name" value="YaeB-like"/>
    <property type="match status" value="1"/>
</dbReference>
<comment type="similarity">
    <text evidence="2">Belongs to the tRNA methyltransferase O family.</text>
</comment>
<dbReference type="FunFam" id="3.30.2310.10:FF:000002">
    <property type="entry name" value="tRNA methyltransferase O"/>
    <property type="match status" value="1"/>
</dbReference>
<evidence type="ECO:0000256" key="2">
    <source>
        <dbReference type="ARBA" id="ARBA00033753"/>
    </source>
</evidence>
<dbReference type="PANTHER" id="PTHR12818:SF0">
    <property type="entry name" value="TRNA (ADENINE(37)-N6)-METHYLTRANSFERASE"/>
    <property type="match status" value="1"/>
</dbReference>
<dbReference type="InterPro" id="IPR036413">
    <property type="entry name" value="YaeB-like_sf"/>
</dbReference>
<evidence type="ECO:0000313" key="4">
    <source>
        <dbReference type="EMBL" id="KAG7164285.1"/>
    </source>
</evidence>
<dbReference type="PROSITE" id="PS51668">
    <property type="entry name" value="TSAA_2"/>
    <property type="match status" value="1"/>
</dbReference>
<organism evidence="4 5">
    <name type="scientific">Homarus americanus</name>
    <name type="common">American lobster</name>
    <dbReference type="NCBI Taxonomy" id="6706"/>
    <lineage>
        <taxon>Eukaryota</taxon>
        <taxon>Metazoa</taxon>
        <taxon>Ecdysozoa</taxon>
        <taxon>Arthropoda</taxon>
        <taxon>Crustacea</taxon>
        <taxon>Multicrustacea</taxon>
        <taxon>Malacostraca</taxon>
        <taxon>Eumalacostraca</taxon>
        <taxon>Eucarida</taxon>
        <taxon>Decapoda</taxon>
        <taxon>Pleocyemata</taxon>
        <taxon>Astacidea</taxon>
        <taxon>Nephropoidea</taxon>
        <taxon>Nephropidae</taxon>
        <taxon>Homarus</taxon>
    </lineage>
</organism>
<feature type="domain" description="TsaA-like" evidence="3">
    <location>
        <begin position="1"/>
        <end position="38"/>
    </location>
</feature>
<dbReference type="InterPro" id="IPR036414">
    <property type="entry name" value="YaeB_N_sf"/>
</dbReference>
<comment type="caution">
    <text evidence="4">The sequence shown here is derived from an EMBL/GenBank/DDBJ whole genome shotgun (WGS) entry which is preliminary data.</text>
</comment>
<dbReference type="SUPFAM" id="SSF118196">
    <property type="entry name" value="YaeB-like"/>
    <property type="match status" value="2"/>
</dbReference>
<dbReference type="Pfam" id="PF01980">
    <property type="entry name" value="TrmO_N"/>
    <property type="match status" value="1"/>
</dbReference>
<accession>A0A8J5MTY6</accession>
<dbReference type="InterPro" id="IPR023370">
    <property type="entry name" value="TrmO-like_N"/>
</dbReference>
<reference evidence="4" key="1">
    <citation type="journal article" date="2021" name="Sci. Adv.">
        <title>The American lobster genome reveals insights on longevity, neural, and immune adaptations.</title>
        <authorList>
            <person name="Polinski J.M."/>
            <person name="Zimin A.V."/>
            <person name="Clark K.F."/>
            <person name="Kohn A.B."/>
            <person name="Sadowski N."/>
            <person name="Timp W."/>
            <person name="Ptitsyn A."/>
            <person name="Khanna P."/>
            <person name="Romanova D.Y."/>
            <person name="Williams P."/>
            <person name="Greenwood S.J."/>
            <person name="Moroz L.L."/>
            <person name="Walt D.R."/>
            <person name="Bodnar A.G."/>
        </authorList>
    </citation>
    <scope>NUCLEOTIDE SEQUENCE</scope>
    <source>
        <strain evidence="4">GMGI-L3</strain>
    </source>
</reference>
<protein>
    <submittedName>
        <fullName evidence="4">tRNA (Adenine(37)-N6)-methyltransferase-like</fullName>
    </submittedName>
</protein>
<evidence type="ECO:0000259" key="3">
    <source>
        <dbReference type="PROSITE" id="PS51668"/>
    </source>
</evidence>
<dbReference type="Proteomes" id="UP000747542">
    <property type="component" value="Unassembled WGS sequence"/>
</dbReference>
<dbReference type="AlphaFoldDB" id="A0A8J5MTY6"/>
<gene>
    <name evidence="4" type="primary">Trmo-L</name>
    <name evidence="4" type="ORF">Hamer_G003435</name>
</gene>
<sequence>MSIIIADDCVHLSGLDILDGTPVLDIKPYIPQYDAPNIISSTLDITPAQERIDLRKWDKLEYNKTKSVTEINVEENSFSNITVANSSQHSSKSKVVQTEQKIRCSDNEFISEPFSCYDKTNTIVSGSGIVNHQSPKLKDTKVLKLTKELGESSRTINIDGNSGSVDMSNSNCGKNKCLLSQLSKEIKPHLSLGNKHTEIQDLPTSSEQQDTVSDFEKSEEEAGVTTASWLRAPPATPLQVLFNPVAEMQIKLFSQREEQDSYRLEFLGDGAELRATISAVLGEDPRSAYRRQKCSSLLYYFTVDTAHITAWFEGDTAEVLRVHPLQTYKNTSSMET</sequence>
<dbReference type="EMBL" id="JAHLQT010025476">
    <property type="protein sequence ID" value="KAG7164285.1"/>
    <property type="molecule type" value="Genomic_DNA"/>
</dbReference>
<dbReference type="InterPro" id="IPR040372">
    <property type="entry name" value="YaeB-like"/>
</dbReference>
<dbReference type="Gene3D" id="3.30.2310.10">
    <property type="entry name" value="YaeB-like"/>
    <property type="match status" value="1"/>
</dbReference>
<dbReference type="PANTHER" id="PTHR12818">
    <property type="entry name" value="TRNA (ADENINE(37)-N6)-METHYLTRANSFERASE"/>
    <property type="match status" value="1"/>
</dbReference>
<keyword evidence="5" id="KW-1185">Reference proteome</keyword>